<gene>
    <name evidence="9" type="ORF">RDB_LOCUS79036</name>
</gene>
<evidence type="ECO:0000313" key="9">
    <source>
        <dbReference type="EMBL" id="CAE6456695.1"/>
    </source>
</evidence>
<protein>
    <recommendedName>
        <fullName evidence="8">Glycoside hydrolase family 5 domain-containing protein</fullName>
    </recommendedName>
</protein>
<dbReference type="GO" id="GO:0009986">
    <property type="term" value="C:cell surface"/>
    <property type="evidence" value="ECO:0007669"/>
    <property type="project" value="TreeGrafter"/>
</dbReference>
<dbReference type="PROSITE" id="PS00659">
    <property type="entry name" value="GLYCOSYL_HYDROL_F5"/>
    <property type="match status" value="1"/>
</dbReference>
<dbReference type="PANTHER" id="PTHR31297:SF41">
    <property type="entry name" value="ENDOGLUCANASE, PUTATIVE (AFU_ORTHOLOGUE AFUA_5G01830)-RELATED"/>
    <property type="match status" value="1"/>
</dbReference>
<keyword evidence="7" id="KW-0732">Signal</keyword>
<evidence type="ECO:0000256" key="3">
    <source>
        <dbReference type="ARBA" id="ARBA00023277"/>
    </source>
</evidence>
<dbReference type="InterPro" id="IPR018087">
    <property type="entry name" value="Glyco_hydro_5_CS"/>
</dbReference>
<feature type="chain" id="PRO_5034121312" description="Glycoside hydrolase family 5 domain-containing protein" evidence="7">
    <location>
        <begin position="20"/>
        <end position="558"/>
    </location>
</feature>
<proteinExistence type="inferred from homology"/>
<keyword evidence="3" id="KW-0119">Carbohydrate metabolism</keyword>
<dbReference type="PANTHER" id="PTHR31297">
    <property type="entry name" value="GLUCAN ENDO-1,6-BETA-GLUCOSIDASE B"/>
    <property type="match status" value="1"/>
</dbReference>
<keyword evidence="5" id="KW-0624">Polysaccharide degradation</keyword>
<reference evidence="9" key="1">
    <citation type="submission" date="2021-01" db="EMBL/GenBank/DDBJ databases">
        <authorList>
            <person name="Kaushik A."/>
        </authorList>
    </citation>
    <scope>NUCLEOTIDE SEQUENCE</scope>
    <source>
        <strain evidence="9">AG4-R118</strain>
    </source>
</reference>
<dbReference type="InterPro" id="IPR050386">
    <property type="entry name" value="Glycosyl_hydrolase_5"/>
</dbReference>
<evidence type="ECO:0000256" key="2">
    <source>
        <dbReference type="ARBA" id="ARBA00022801"/>
    </source>
</evidence>
<dbReference type="InterPro" id="IPR017853">
    <property type="entry name" value="GH"/>
</dbReference>
<keyword evidence="2 6" id="KW-0378">Hydrolase</keyword>
<evidence type="ECO:0000259" key="8">
    <source>
        <dbReference type="Pfam" id="PF00150"/>
    </source>
</evidence>
<dbReference type="Proteomes" id="UP000663888">
    <property type="component" value="Unassembled WGS sequence"/>
</dbReference>
<accession>A0A8H3GJ46</accession>
<name>A0A8H3GJ46_9AGAM</name>
<dbReference type="GO" id="GO:0008422">
    <property type="term" value="F:beta-glucosidase activity"/>
    <property type="evidence" value="ECO:0007669"/>
    <property type="project" value="TreeGrafter"/>
</dbReference>
<comment type="caution">
    <text evidence="9">The sequence shown here is derived from an EMBL/GenBank/DDBJ whole genome shotgun (WGS) entry which is preliminary data.</text>
</comment>
<evidence type="ECO:0000313" key="10">
    <source>
        <dbReference type="Proteomes" id="UP000663888"/>
    </source>
</evidence>
<dbReference type="AlphaFoldDB" id="A0A8H3GJ46"/>
<evidence type="ECO:0000256" key="7">
    <source>
        <dbReference type="SAM" id="SignalP"/>
    </source>
</evidence>
<dbReference type="EMBL" id="CAJMWX010001048">
    <property type="protein sequence ID" value="CAE6456695.1"/>
    <property type="molecule type" value="Genomic_DNA"/>
</dbReference>
<dbReference type="GO" id="GO:0009251">
    <property type="term" value="P:glucan catabolic process"/>
    <property type="evidence" value="ECO:0007669"/>
    <property type="project" value="TreeGrafter"/>
</dbReference>
<dbReference type="InterPro" id="IPR001547">
    <property type="entry name" value="Glyco_hydro_5"/>
</dbReference>
<organism evidence="9 10">
    <name type="scientific">Rhizoctonia solani</name>
    <dbReference type="NCBI Taxonomy" id="456999"/>
    <lineage>
        <taxon>Eukaryota</taxon>
        <taxon>Fungi</taxon>
        <taxon>Dikarya</taxon>
        <taxon>Basidiomycota</taxon>
        <taxon>Agaricomycotina</taxon>
        <taxon>Agaricomycetes</taxon>
        <taxon>Cantharellales</taxon>
        <taxon>Ceratobasidiaceae</taxon>
        <taxon>Rhizoctonia</taxon>
    </lineage>
</organism>
<feature type="domain" description="Glycoside hydrolase family 5" evidence="8">
    <location>
        <begin position="49"/>
        <end position="322"/>
    </location>
</feature>
<evidence type="ECO:0000256" key="1">
    <source>
        <dbReference type="ARBA" id="ARBA00005641"/>
    </source>
</evidence>
<comment type="similarity">
    <text evidence="1 6">Belongs to the glycosyl hydrolase 5 (cellulase A) family.</text>
</comment>
<dbReference type="Gene3D" id="3.20.20.80">
    <property type="entry name" value="Glycosidases"/>
    <property type="match status" value="1"/>
</dbReference>
<keyword evidence="4 6" id="KW-0326">Glycosidase</keyword>
<dbReference type="GO" id="GO:0005576">
    <property type="term" value="C:extracellular region"/>
    <property type="evidence" value="ECO:0007669"/>
    <property type="project" value="TreeGrafter"/>
</dbReference>
<sequence>MLSPLILLAALASGRNALAAFTPLSAKETFARMSPGWNLGNTLDALPTEGGWNNPPTLAVQNVTFSQIYADGFRSVRIPLTFVNQFVSGAPSYTVNATWLSRINYVVDAALATELYAVVNVHHDSWDWADMSGNKPDLDARKAKFEKLWQQLATVLKDKNERLLFESLNEPVGSTQADANVLNDLNLRFTNVVRNTGGNNPQRVLSLPGLNDNAGYLNQWFTPPNNYTSDKWTVQFHYYSPWDFTSNSWGKTFWGSDADKAIVDSEFAQVRGNFSVPILIGEYGTYSVGSAIEKAAGWAWYDHVVRTAIKYTMVPQWWDNGNDFYDRTIAKWRDVTTKNIIIAAAAGKINTIPYNGNGTIWLKSGVTTPPPVYLQYNGNTLAGIYTPAGAALTAGADYTIITSPLTGFALTPSYIASLGSSSTLGEIGKAIVRSSQGADLEIDIRRYSRPVIPNGTINVSGNTNDYFINFSPNGAKLATVKAVGPGGEFVKDDWTVWLGEPQAGRINWGDYGVYENQLIIYSPLMSTIKNFGKPVTLTWEFWPRADTSNNATTVVTVT</sequence>
<dbReference type="SUPFAM" id="SSF51445">
    <property type="entry name" value="(Trans)glycosidases"/>
    <property type="match status" value="1"/>
</dbReference>
<feature type="signal peptide" evidence="7">
    <location>
        <begin position="1"/>
        <end position="19"/>
    </location>
</feature>
<evidence type="ECO:0000256" key="4">
    <source>
        <dbReference type="ARBA" id="ARBA00023295"/>
    </source>
</evidence>
<evidence type="ECO:0000256" key="5">
    <source>
        <dbReference type="ARBA" id="ARBA00023326"/>
    </source>
</evidence>
<dbReference type="Pfam" id="PF00150">
    <property type="entry name" value="Cellulase"/>
    <property type="match status" value="1"/>
</dbReference>
<evidence type="ECO:0000256" key="6">
    <source>
        <dbReference type="RuleBase" id="RU361153"/>
    </source>
</evidence>